<dbReference type="Proteomes" id="UP001153069">
    <property type="component" value="Unassembled WGS sequence"/>
</dbReference>
<reference evidence="2" key="1">
    <citation type="submission" date="2020-06" db="EMBL/GenBank/DDBJ databases">
        <authorList>
            <consortium name="Plant Systems Biology data submission"/>
        </authorList>
    </citation>
    <scope>NUCLEOTIDE SEQUENCE</scope>
    <source>
        <strain evidence="2">D6</strain>
    </source>
</reference>
<comment type="caution">
    <text evidence="2">The sequence shown here is derived from an EMBL/GenBank/DDBJ whole genome shotgun (WGS) entry which is preliminary data.</text>
</comment>
<evidence type="ECO:0000313" key="2">
    <source>
        <dbReference type="EMBL" id="CAB9526772.1"/>
    </source>
</evidence>
<protein>
    <submittedName>
        <fullName evidence="2">Uncharacterized protein</fullName>
    </submittedName>
</protein>
<feature type="region of interest" description="Disordered" evidence="1">
    <location>
        <begin position="1"/>
        <end position="104"/>
    </location>
</feature>
<name>A0A9N8ET99_9STRA</name>
<dbReference type="EMBL" id="CAICTM010001882">
    <property type="protein sequence ID" value="CAB9526772.1"/>
    <property type="molecule type" value="Genomic_DNA"/>
</dbReference>
<feature type="region of interest" description="Disordered" evidence="1">
    <location>
        <begin position="402"/>
        <end position="474"/>
    </location>
</feature>
<keyword evidence="3" id="KW-1185">Reference proteome</keyword>
<evidence type="ECO:0000256" key="1">
    <source>
        <dbReference type="SAM" id="MobiDB-lite"/>
    </source>
</evidence>
<accession>A0A9N8ET99</accession>
<proteinExistence type="predicted"/>
<dbReference type="AlphaFoldDB" id="A0A9N8ET99"/>
<feature type="compositionally biased region" description="Acidic residues" evidence="1">
    <location>
        <begin position="77"/>
        <end position="86"/>
    </location>
</feature>
<dbReference type="OrthoDB" id="49496at2759"/>
<feature type="region of interest" description="Disordered" evidence="1">
    <location>
        <begin position="489"/>
        <end position="608"/>
    </location>
</feature>
<evidence type="ECO:0000313" key="3">
    <source>
        <dbReference type="Proteomes" id="UP001153069"/>
    </source>
</evidence>
<feature type="compositionally biased region" description="Acidic residues" evidence="1">
    <location>
        <begin position="411"/>
        <end position="420"/>
    </location>
</feature>
<feature type="compositionally biased region" description="Acidic residues" evidence="1">
    <location>
        <begin position="517"/>
        <end position="528"/>
    </location>
</feature>
<gene>
    <name evidence="2" type="ORF">SEMRO_1884_G303520.1</name>
</gene>
<feature type="compositionally biased region" description="Acidic residues" evidence="1">
    <location>
        <begin position="50"/>
        <end position="59"/>
    </location>
</feature>
<organism evidence="2 3">
    <name type="scientific">Seminavis robusta</name>
    <dbReference type="NCBI Taxonomy" id="568900"/>
    <lineage>
        <taxon>Eukaryota</taxon>
        <taxon>Sar</taxon>
        <taxon>Stramenopiles</taxon>
        <taxon>Ochrophyta</taxon>
        <taxon>Bacillariophyta</taxon>
        <taxon>Bacillariophyceae</taxon>
        <taxon>Bacillariophycidae</taxon>
        <taxon>Naviculales</taxon>
        <taxon>Naviculaceae</taxon>
        <taxon>Seminavis</taxon>
    </lineage>
</organism>
<feature type="compositionally biased region" description="Low complexity" evidence="1">
    <location>
        <begin position="36"/>
        <end position="46"/>
    </location>
</feature>
<feature type="compositionally biased region" description="Basic and acidic residues" evidence="1">
    <location>
        <begin position="453"/>
        <end position="465"/>
    </location>
</feature>
<sequence>MATALTAAPLVEDVLSERTDSVVVDAGIVEDRQDSSSDGSNSLDTSTEAPPDEEEEDDMLSLAKSSGDEEDKTVSLEESEDEETQIDLDTINRPPLSEEEQQKQDQVLAKSMELNDAFMALENMRKANLEVEFGGKAIPNVQLFHQYCSTCLHEQKKRREEFLRTTEERQRRKMLVGVVNRIKARRRHPLCLVCTSPVCAKHACKAFKKEKITVCGKCAPLFTMDYVVETFSHDDEARRQAGMAHMIDSYDRALLMLRYSSQFIDEIADTLEHTSKKNDHIGLGSSMIGLTSGFTGVASIAVQFVAAAAILSPAGPPLLMASILFGASAAAASTGTEAFTYYSQPNQLANKILALHDLVQSLLGVTTVLRDCIAKGHVDAKHYIDMQSGKRTVAYWKSRAPKPPVVPVVTEETEVEDDETTTTTNEDAMAENDEGAATTTDEAEGAETTIVAESKDEPAIEEKPMKTASLNDIDDDDEVVVLPKKKTASLSDIDGDDDLQQEEVVVSPKKKTASLSDIDDDDEDEVEVALEKDTAVEASDVVPAAEQDATEESKETTAQTLDGDDASDDDKTMDVVVGENDSSDKKDSADASASLEGEPQVTKPTPTDLVAAPSNMRCAMSRATTNVIKLAQFASVACVMLSFTTIVLEAKNLKDTLKSLKAGSPCEKAQKLRTIKKLIDSLPETKEIVEDCNNYLEAQAK</sequence>